<evidence type="ECO:0000313" key="8">
    <source>
        <dbReference type="EMBL" id="KAK9267213.1"/>
    </source>
</evidence>
<feature type="domain" description="BES1/BZR1 plant transcription factor N-terminal" evidence="7">
    <location>
        <begin position="15"/>
        <end position="103"/>
    </location>
</feature>
<dbReference type="PANTHER" id="PTHR31506">
    <property type="entry name" value="BES1/BZR1 HOMOLOG PROTEIN 3-RELATED"/>
    <property type="match status" value="1"/>
</dbReference>
<comment type="similarity">
    <text evidence="1 5">Belongs to the BZR/LAT61 family.</text>
</comment>
<dbReference type="GO" id="GO:0009742">
    <property type="term" value="P:brassinosteroid mediated signaling pathway"/>
    <property type="evidence" value="ECO:0007669"/>
    <property type="project" value="UniProtKB-UniRule"/>
</dbReference>
<evidence type="ECO:0000256" key="3">
    <source>
        <dbReference type="ARBA" id="ARBA00023125"/>
    </source>
</evidence>
<reference evidence="8 9" key="1">
    <citation type="journal article" date="2024" name="Plant J.">
        <title>Genome sequences and population genomics reveal climatic adaptation and genomic divergence between two closely related sweetgum species.</title>
        <authorList>
            <person name="Xu W.Q."/>
            <person name="Ren C.Q."/>
            <person name="Zhang X.Y."/>
            <person name="Comes H.P."/>
            <person name="Liu X.H."/>
            <person name="Li Y.G."/>
            <person name="Kettle C.J."/>
            <person name="Jalonen R."/>
            <person name="Gaisberger H."/>
            <person name="Ma Y.Z."/>
            <person name="Qiu Y.X."/>
        </authorList>
    </citation>
    <scope>NUCLEOTIDE SEQUENCE [LARGE SCALE GENOMIC DNA]</scope>
    <source>
        <strain evidence="8">Hangzhou</strain>
    </source>
</reference>
<evidence type="ECO:0000256" key="2">
    <source>
        <dbReference type="ARBA" id="ARBA00023015"/>
    </source>
</evidence>
<comment type="function">
    <text evidence="5">Functions in brassinosteroid signaling. May function as transcriptional repressor.</text>
</comment>
<sequence length="223" mass="23173">MREVAMASGGERLGRSASEKERTKMRERQRRGVTTKIFHGLRKHGGYHLSPRADINEVLRELAKEAGWVIEPDGTTYRSTTGNAFCPVCGARQKSTTPTPTSSIVAAGGGCGSGGGECSTSTSPRRVPIGDSGPTVGGGPTSLFFTGGDGTTINAPPSQDLMSDRGVPLALYMYGSLAGEFHPSAAAAGVPSAVTAAYQQQPYVQEAMASNQNTPAGSPLRRA</sequence>
<dbReference type="Pfam" id="PF05687">
    <property type="entry name" value="BES1_N"/>
    <property type="match status" value="1"/>
</dbReference>
<keyword evidence="2 5" id="KW-0805">Transcription regulation</keyword>
<evidence type="ECO:0000256" key="5">
    <source>
        <dbReference type="RuleBase" id="RU369040"/>
    </source>
</evidence>
<dbReference type="GO" id="GO:0003700">
    <property type="term" value="F:DNA-binding transcription factor activity"/>
    <property type="evidence" value="ECO:0007669"/>
    <property type="project" value="UniProtKB-UniRule"/>
</dbReference>
<evidence type="ECO:0000313" key="9">
    <source>
        <dbReference type="Proteomes" id="UP001415857"/>
    </source>
</evidence>
<keyword evidence="5" id="KW-1070">Brassinosteroid signaling pathway</keyword>
<dbReference type="EMBL" id="JBBPBK010000016">
    <property type="protein sequence ID" value="KAK9267213.1"/>
    <property type="molecule type" value="Genomic_DNA"/>
</dbReference>
<feature type="compositionally biased region" description="Basic and acidic residues" evidence="6">
    <location>
        <begin position="12"/>
        <end position="26"/>
    </location>
</feature>
<dbReference type="Proteomes" id="UP001415857">
    <property type="component" value="Unassembled WGS sequence"/>
</dbReference>
<dbReference type="InterPro" id="IPR033264">
    <property type="entry name" value="BZR"/>
</dbReference>
<comment type="caution">
    <text evidence="8">The sequence shown here is derived from an EMBL/GenBank/DDBJ whole genome shotgun (WGS) entry which is preliminary data.</text>
</comment>
<dbReference type="GO" id="GO:0003677">
    <property type="term" value="F:DNA binding"/>
    <property type="evidence" value="ECO:0007669"/>
    <property type="project" value="UniProtKB-UniRule"/>
</dbReference>
<keyword evidence="4 5" id="KW-0804">Transcription</keyword>
<gene>
    <name evidence="8" type="ORF">L1049_009633</name>
</gene>
<dbReference type="GO" id="GO:0006351">
    <property type="term" value="P:DNA-templated transcription"/>
    <property type="evidence" value="ECO:0007669"/>
    <property type="project" value="InterPro"/>
</dbReference>
<evidence type="ECO:0000256" key="1">
    <source>
        <dbReference type="ARBA" id="ARBA00005909"/>
    </source>
</evidence>
<keyword evidence="3 5" id="KW-0238">DNA-binding</keyword>
<comment type="subcellular location">
    <subcellularLocation>
        <location evidence="5">Nucleus</location>
    </subcellularLocation>
</comment>
<dbReference type="InterPro" id="IPR008540">
    <property type="entry name" value="BES1_N"/>
</dbReference>
<feature type="region of interest" description="Disordered" evidence="6">
    <location>
        <begin position="111"/>
        <end position="138"/>
    </location>
</feature>
<dbReference type="PANTHER" id="PTHR31506:SF4">
    <property type="entry name" value="BES1_BZR1 PLANT TRANSCRIPTION FACTOR N-TERMINAL DOMAIN-CONTAINING PROTEIN"/>
    <property type="match status" value="1"/>
</dbReference>
<protein>
    <recommendedName>
        <fullName evidence="5">Protein BZR1 homolog</fullName>
    </recommendedName>
    <alternativeName>
        <fullName evidence="5">Protein BRASSINAZOLE-RESISTANT 1 homolog</fullName>
    </alternativeName>
</protein>
<evidence type="ECO:0000259" key="7">
    <source>
        <dbReference type="Pfam" id="PF05687"/>
    </source>
</evidence>
<keyword evidence="9" id="KW-1185">Reference proteome</keyword>
<evidence type="ECO:0000256" key="4">
    <source>
        <dbReference type="ARBA" id="ARBA00023163"/>
    </source>
</evidence>
<accession>A0AAP0N637</accession>
<feature type="region of interest" description="Disordered" evidence="6">
    <location>
        <begin position="1"/>
        <end position="30"/>
    </location>
</feature>
<evidence type="ECO:0000256" key="6">
    <source>
        <dbReference type="SAM" id="MobiDB-lite"/>
    </source>
</evidence>
<dbReference type="AlphaFoldDB" id="A0AAP0N637"/>
<name>A0AAP0N637_LIQFO</name>
<proteinExistence type="inferred from homology"/>
<organism evidence="8 9">
    <name type="scientific">Liquidambar formosana</name>
    <name type="common">Formosan gum</name>
    <dbReference type="NCBI Taxonomy" id="63359"/>
    <lineage>
        <taxon>Eukaryota</taxon>
        <taxon>Viridiplantae</taxon>
        <taxon>Streptophyta</taxon>
        <taxon>Embryophyta</taxon>
        <taxon>Tracheophyta</taxon>
        <taxon>Spermatophyta</taxon>
        <taxon>Magnoliopsida</taxon>
        <taxon>eudicotyledons</taxon>
        <taxon>Gunneridae</taxon>
        <taxon>Pentapetalae</taxon>
        <taxon>Saxifragales</taxon>
        <taxon>Altingiaceae</taxon>
        <taxon>Liquidambar</taxon>
    </lineage>
</organism>
<dbReference type="GO" id="GO:0005634">
    <property type="term" value="C:nucleus"/>
    <property type="evidence" value="ECO:0007669"/>
    <property type="project" value="UniProtKB-SubCell"/>
</dbReference>